<protein>
    <recommendedName>
        <fullName evidence="3">N-acetyltransferase</fullName>
    </recommendedName>
</protein>
<dbReference type="Gene3D" id="3.40.630.30">
    <property type="match status" value="1"/>
</dbReference>
<evidence type="ECO:0000313" key="2">
    <source>
        <dbReference type="Proteomes" id="UP000679335"/>
    </source>
</evidence>
<proteinExistence type="predicted"/>
<dbReference type="RefSeq" id="WP_214765660.1">
    <property type="nucleotide sequence ID" value="NZ_CP076023.1"/>
</dbReference>
<evidence type="ECO:0000313" key="1">
    <source>
        <dbReference type="EMBL" id="QWC16461.1"/>
    </source>
</evidence>
<accession>A0ABX8GLQ9</accession>
<organism evidence="1 2">
    <name type="scientific">Cellulomonas dongxiuzhuiae</name>
    <dbReference type="NCBI Taxonomy" id="2819979"/>
    <lineage>
        <taxon>Bacteria</taxon>
        <taxon>Bacillati</taxon>
        <taxon>Actinomycetota</taxon>
        <taxon>Actinomycetes</taxon>
        <taxon>Micrococcales</taxon>
        <taxon>Cellulomonadaceae</taxon>
        <taxon>Cellulomonas</taxon>
    </lineage>
</organism>
<gene>
    <name evidence="1" type="ORF">KKR89_01935</name>
</gene>
<dbReference type="SUPFAM" id="SSF55729">
    <property type="entry name" value="Acyl-CoA N-acyltransferases (Nat)"/>
    <property type="match status" value="1"/>
</dbReference>
<evidence type="ECO:0008006" key="3">
    <source>
        <dbReference type="Google" id="ProtNLM"/>
    </source>
</evidence>
<keyword evidence="2" id="KW-1185">Reference proteome</keyword>
<sequence length="66" mass="7245">MLERAAIEREVRTVRLTISPGNTASERLASVYGFVPVGEQWDDEDGREIIYELGVGSAGRRTPAVP</sequence>
<dbReference type="InterPro" id="IPR016181">
    <property type="entry name" value="Acyl_CoA_acyltransferase"/>
</dbReference>
<dbReference type="Proteomes" id="UP000679335">
    <property type="component" value="Chromosome"/>
</dbReference>
<name>A0ABX8GLQ9_9CELL</name>
<reference evidence="1 2" key="1">
    <citation type="submission" date="2021-05" db="EMBL/GenBank/DDBJ databases">
        <title>Novel species in genus Cellulomonas.</title>
        <authorList>
            <person name="Zhang G."/>
        </authorList>
    </citation>
    <scope>NUCLEOTIDE SEQUENCE [LARGE SCALE GENOMIC DNA]</scope>
    <source>
        <strain evidence="2">zg-ZUI157</strain>
    </source>
</reference>
<dbReference type="EMBL" id="CP076023">
    <property type="protein sequence ID" value="QWC16461.1"/>
    <property type="molecule type" value="Genomic_DNA"/>
</dbReference>